<accession>A0ABR3B972</accession>
<keyword evidence="2" id="KW-0808">Transferase</keyword>
<dbReference type="CDD" id="cd14131">
    <property type="entry name" value="PKc_Mps1"/>
    <property type="match status" value="1"/>
</dbReference>
<comment type="caution">
    <text evidence="10">The sequence shown here is derived from an EMBL/GenBank/DDBJ whole genome shotgun (WGS) entry which is preliminary data.</text>
</comment>
<name>A0ABR3B972_PHYBL</name>
<keyword evidence="11" id="KW-1185">Reference proteome</keyword>
<dbReference type="SUPFAM" id="SSF56112">
    <property type="entry name" value="Protein kinase-like (PK-like)"/>
    <property type="match status" value="1"/>
</dbReference>
<evidence type="ECO:0000256" key="5">
    <source>
        <dbReference type="ARBA" id="ARBA00022840"/>
    </source>
</evidence>
<evidence type="ECO:0000313" key="10">
    <source>
        <dbReference type="EMBL" id="KAL0092607.1"/>
    </source>
</evidence>
<dbReference type="InterPro" id="IPR027084">
    <property type="entry name" value="Mps1_cat"/>
</dbReference>
<evidence type="ECO:0000313" key="11">
    <source>
        <dbReference type="Proteomes" id="UP001448207"/>
    </source>
</evidence>
<evidence type="ECO:0000256" key="2">
    <source>
        <dbReference type="ARBA" id="ARBA00022679"/>
    </source>
</evidence>
<gene>
    <name evidence="10" type="ORF">J3Q64DRAFT_1223264</name>
</gene>
<dbReference type="InterPro" id="IPR017441">
    <property type="entry name" value="Protein_kinase_ATP_BS"/>
</dbReference>
<evidence type="ECO:0000256" key="7">
    <source>
        <dbReference type="RuleBase" id="RU000304"/>
    </source>
</evidence>
<feature type="binding site" evidence="6">
    <location>
        <position position="73"/>
    </location>
    <ligand>
        <name>ATP</name>
        <dbReference type="ChEBI" id="CHEBI:30616"/>
    </ligand>
</feature>
<dbReference type="InterPro" id="IPR008271">
    <property type="entry name" value="Ser/Thr_kinase_AS"/>
</dbReference>
<proteinExistence type="inferred from homology"/>
<dbReference type="Proteomes" id="UP001448207">
    <property type="component" value="Unassembled WGS sequence"/>
</dbReference>
<feature type="domain" description="Protein kinase" evidence="9">
    <location>
        <begin position="45"/>
        <end position="331"/>
    </location>
</feature>
<dbReference type="PANTHER" id="PTHR22974">
    <property type="entry name" value="MIXED LINEAGE PROTEIN KINASE"/>
    <property type="match status" value="1"/>
</dbReference>
<keyword evidence="3 6" id="KW-0547">Nucleotide-binding</keyword>
<dbReference type="InterPro" id="IPR000719">
    <property type="entry name" value="Prot_kinase_dom"/>
</dbReference>
<evidence type="ECO:0000256" key="1">
    <source>
        <dbReference type="ARBA" id="ARBA00022527"/>
    </source>
</evidence>
<sequence>MAQQTANPLLSQSPSRPSPSKTSPPLQSTTSSRPLDAIYVNDVRYSILSQVGAGGTSKVFCVLSEDNKMYAIKQISFENADVQTYQMYLNEINLLQALSDSELIVKMYDHEINATFNLIYLVMEFGEVDMACLMAKERKSSLNLHFIRFYWKKMLQAVNVLHNSRIIHSDLKPANFMIVKGELRLIDFGIANKIANDTTNVHRDHNMGTPNYISPEALLDPGGGPGSGRPTVIGKPSDVWSLGCILYQMVYGHTPFQHLNMWQKIQCIPNPNYPIKYPDIALVVQLDPSNHTNHELHVPVSEELRNLLDGCLQRKPKDRLTIQEILAHPFFSQ</sequence>
<dbReference type="PROSITE" id="PS00107">
    <property type="entry name" value="PROTEIN_KINASE_ATP"/>
    <property type="match status" value="1"/>
</dbReference>
<protein>
    <submittedName>
        <fullName evidence="10">Kinase-like domain-containing protein</fullName>
    </submittedName>
</protein>
<dbReference type="Pfam" id="PF00069">
    <property type="entry name" value="Pkinase"/>
    <property type="match status" value="1"/>
</dbReference>
<keyword evidence="1 7" id="KW-0723">Serine/threonine-protein kinase</keyword>
<evidence type="ECO:0000256" key="4">
    <source>
        <dbReference type="ARBA" id="ARBA00022777"/>
    </source>
</evidence>
<feature type="region of interest" description="Disordered" evidence="8">
    <location>
        <begin position="1"/>
        <end position="32"/>
    </location>
</feature>
<dbReference type="InterPro" id="IPR011009">
    <property type="entry name" value="Kinase-like_dom_sf"/>
</dbReference>
<dbReference type="EMBL" id="JBCLYO010000002">
    <property type="protein sequence ID" value="KAL0092607.1"/>
    <property type="molecule type" value="Genomic_DNA"/>
</dbReference>
<keyword evidence="4" id="KW-0418">Kinase</keyword>
<evidence type="ECO:0000256" key="8">
    <source>
        <dbReference type="SAM" id="MobiDB-lite"/>
    </source>
</evidence>
<dbReference type="PANTHER" id="PTHR22974:SF21">
    <property type="entry name" value="DUAL SPECIFICITY PROTEIN KINASE TTK"/>
    <property type="match status" value="1"/>
</dbReference>
<evidence type="ECO:0000256" key="6">
    <source>
        <dbReference type="PROSITE-ProRule" id="PRU10141"/>
    </source>
</evidence>
<dbReference type="PROSITE" id="PS00108">
    <property type="entry name" value="PROTEIN_KINASE_ST"/>
    <property type="match status" value="1"/>
</dbReference>
<evidence type="ECO:0000259" key="9">
    <source>
        <dbReference type="PROSITE" id="PS50011"/>
    </source>
</evidence>
<dbReference type="SMART" id="SM00220">
    <property type="entry name" value="S_TKc"/>
    <property type="match status" value="1"/>
</dbReference>
<evidence type="ECO:0000256" key="3">
    <source>
        <dbReference type="ARBA" id="ARBA00022741"/>
    </source>
</evidence>
<organism evidence="10 11">
    <name type="scientific">Phycomyces blakesleeanus</name>
    <dbReference type="NCBI Taxonomy" id="4837"/>
    <lineage>
        <taxon>Eukaryota</taxon>
        <taxon>Fungi</taxon>
        <taxon>Fungi incertae sedis</taxon>
        <taxon>Mucoromycota</taxon>
        <taxon>Mucoromycotina</taxon>
        <taxon>Mucoromycetes</taxon>
        <taxon>Mucorales</taxon>
        <taxon>Phycomycetaceae</taxon>
        <taxon>Phycomyces</taxon>
    </lineage>
</organism>
<feature type="compositionally biased region" description="Low complexity" evidence="8">
    <location>
        <begin position="8"/>
        <end position="26"/>
    </location>
</feature>
<comment type="similarity">
    <text evidence="7">Belongs to the protein kinase superfamily.</text>
</comment>
<dbReference type="PROSITE" id="PS50011">
    <property type="entry name" value="PROTEIN_KINASE_DOM"/>
    <property type="match status" value="1"/>
</dbReference>
<keyword evidence="5 6" id="KW-0067">ATP-binding</keyword>
<dbReference type="Gene3D" id="3.30.200.20">
    <property type="entry name" value="Phosphorylase Kinase, domain 1"/>
    <property type="match status" value="1"/>
</dbReference>
<dbReference type="Gene3D" id="1.10.510.10">
    <property type="entry name" value="Transferase(Phosphotransferase) domain 1"/>
    <property type="match status" value="1"/>
</dbReference>
<reference evidence="10 11" key="1">
    <citation type="submission" date="2024-04" db="EMBL/GenBank/DDBJ databases">
        <title>Symmetric and asymmetric DNA N6-adenine methylation regulates different biological responses in Mucorales.</title>
        <authorList>
            <consortium name="Lawrence Berkeley National Laboratory"/>
            <person name="Lax C."/>
            <person name="Mondo S.J."/>
            <person name="Osorio-Concepcion M."/>
            <person name="Muszewska A."/>
            <person name="Corrochano-Luque M."/>
            <person name="Gutierrez G."/>
            <person name="Riley R."/>
            <person name="Lipzen A."/>
            <person name="Guo J."/>
            <person name="Hundley H."/>
            <person name="Amirebrahimi M."/>
            <person name="Ng V."/>
            <person name="Lorenzo-Gutierrez D."/>
            <person name="Binder U."/>
            <person name="Yang J."/>
            <person name="Song Y."/>
            <person name="Canovas D."/>
            <person name="Navarro E."/>
            <person name="Freitag M."/>
            <person name="Gabaldon T."/>
            <person name="Grigoriev I.V."/>
            <person name="Corrochano L.M."/>
            <person name="Nicolas F.E."/>
            <person name="Garre V."/>
        </authorList>
    </citation>
    <scope>NUCLEOTIDE SEQUENCE [LARGE SCALE GENOMIC DNA]</scope>
    <source>
        <strain evidence="10 11">L51</strain>
    </source>
</reference>